<gene>
    <name evidence="4" type="ORF">QVZ41_11325</name>
</gene>
<keyword evidence="5" id="KW-1185">Reference proteome</keyword>
<organism evidence="4 5">
    <name type="scientific">Wenyingzhuangia gilva</name>
    <dbReference type="NCBI Taxonomy" id="3057677"/>
    <lineage>
        <taxon>Bacteria</taxon>
        <taxon>Pseudomonadati</taxon>
        <taxon>Bacteroidota</taxon>
        <taxon>Flavobacteriia</taxon>
        <taxon>Flavobacteriales</taxon>
        <taxon>Flavobacteriaceae</taxon>
        <taxon>Wenyingzhuangia</taxon>
    </lineage>
</organism>
<evidence type="ECO:0000256" key="2">
    <source>
        <dbReference type="ARBA" id="ARBA00023315"/>
    </source>
</evidence>
<evidence type="ECO:0000313" key="4">
    <source>
        <dbReference type="EMBL" id="MDO3695430.1"/>
    </source>
</evidence>
<evidence type="ECO:0000256" key="1">
    <source>
        <dbReference type="ARBA" id="ARBA00022679"/>
    </source>
</evidence>
<evidence type="ECO:0000313" key="5">
    <source>
        <dbReference type="Proteomes" id="UP001168642"/>
    </source>
</evidence>
<dbReference type="PANTHER" id="PTHR10545">
    <property type="entry name" value="DIAMINE N-ACETYLTRANSFERASE"/>
    <property type="match status" value="1"/>
</dbReference>
<dbReference type="Proteomes" id="UP001168642">
    <property type="component" value="Unassembled WGS sequence"/>
</dbReference>
<feature type="domain" description="N-acetyltransferase" evidence="3">
    <location>
        <begin position="3"/>
        <end position="152"/>
    </location>
</feature>
<dbReference type="InterPro" id="IPR016181">
    <property type="entry name" value="Acyl_CoA_acyltransferase"/>
</dbReference>
<proteinExistence type="predicted"/>
<dbReference type="Pfam" id="PF00583">
    <property type="entry name" value="Acetyltransf_1"/>
    <property type="match status" value="1"/>
</dbReference>
<protein>
    <submittedName>
        <fullName evidence="4">GNAT family N-acetyltransferase</fullName>
    </submittedName>
</protein>
<dbReference type="Gene3D" id="3.40.630.30">
    <property type="match status" value="1"/>
</dbReference>
<dbReference type="CDD" id="cd04301">
    <property type="entry name" value="NAT_SF"/>
    <property type="match status" value="1"/>
</dbReference>
<dbReference type="InterPro" id="IPR000182">
    <property type="entry name" value="GNAT_dom"/>
</dbReference>
<dbReference type="RefSeq" id="WP_302884691.1">
    <property type="nucleotide sequence ID" value="NZ_JAUMIT010000005.1"/>
</dbReference>
<comment type="caution">
    <text evidence="4">The sequence shown here is derived from an EMBL/GenBank/DDBJ whole genome shotgun (WGS) entry which is preliminary data.</text>
</comment>
<sequence length="159" mass="18445">MNVMVRKGELKDARGIFSLINQLAKFENEPEAVEVTLKDIENDGFGKNPKFEVFVAELDGDIIGMALFYYRYSTWKGKTLHLEDLIVQEDARGKGVGKLLYNKVLKYAYQQKLKRVEWAVLDWNTPAIHFYETSGAVVFDDWRVVQMTQKQLKNYIDSI</sequence>
<keyword evidence="2" id="KW-0012">Acyltransferase</keyword>
<dbReference type="SUPFAM" id="SSF55729">
    <property type="entry name" value="Acyl-CoA N-acyltransferases (Nat)"/>
    <property type="match status" value="1"/>
</dbReference>
<reference evidence="4" key="1">
    <citation type="submission" date="2023-07" db="EMBL/GenBank/DDBJ databases">
        <title>Wenyingzhuangia sp. chi5 genome sequencing and assembly.</title>
        <authorList>
            <person name="Park S."/>
        </authorList>
    </citation>
    <scope>NUCLEOTIDE SEQUENCE</scope>
    <source>
        <strain evidence="4">Chi5</strain>
    </source>
</reference>
<evidence type="ECO:0000259" key="3">
    <source>
        <dbReference type="PROSITE" id="PS51186"/>
    </source>
</evidence>
<dbReference type="PROSITE" id="PS51186">
    <property type="entry name" value="GNAT"/>
    <property type="match status" value="1"/>
</dbReference>
<dbReference type="InterPro" id="IPR051016">
    <property type="entry name" value="Diverse_Substrate_AcTransf"/>
</dbReference>
<keyword evidence="1" id="KW-0808">Transferase</keyword>
<name>A0ABT8VTX9_9FLAO</name>
<accession>A0ABT8VTX9</accession>
<dbReference type="EMBL" id="JAUMIT010000005">
    <property type="protein sequence ID" value="MDO3695430.1"/>
    <property type="molecule type" value="Genomic_DNA"/>
</dbReference>
<dbReference type="PANTHER" id="PTHR10545:SF29">
    <property type="entry name" value="GH14572P-RELATED"/>
    <property type="match status" value="1"/>
</dbReference>